<reference evidence="2 3" key="1">
    <citation type="submission" date="2020-03" db="EMBL/GenBank/DDBJ databases">
        <title>Complete Genome Sequence of Halomonas hydrothermalis Strain Slthf2, Halophilic Bacterium Isolated from Deep-Sea Hydrothermal-Vent Environments.</title>
        <authorList>
            <person name="Takeyama N."/>
            <person name="Huang M."/>
            <person name="Sato K."/>
            <person name="Galipon J."/>
            <person name="Arakawa K."/>
        </authorList>
    </citation>
    <scope>NUCLEOTIDE SEQUENCE [LARGE SCALE GENOMIC DNA]</scope>
    <source>
        <strain evidence="2 3">Slthf2</strain>
    </source>
</reference>
<keyword evidence="3" id="KW-1185">Reference proteome</keyword>
<accession>A0A6F8TZG3</accession>
<evidence type="ECO:0000259" key="1">
    <source>
        <dbReference type="Pfam" id="PF13439"/>
    </source>
</evidence>
<dbReference type="Proteomes" id="UP000502259">
    <property type="component" value="Chromosome"/>
</dbReference>
<evidence type="ECO:0000313" key="2">
    <source>
        <dbReference type="EMBL" id="BCB06344.1"/>
    </source>
</evidence>
<dbReference type="Gene3D" id="3.40.50.2000">
    <property type="entry name" value="Glycogen Phosphorylase B"/>
    <property type="match status" value="2"/>
</dbReference>
<feature type="domain" description="Glycosyltransferase subfamily 4-like N-terminal" evidence="1">
    <location>
        <begin position="14"/>
        <end position="194"/>
    </location>
</feature>
<dbReference type="AlphaFoldDB" id="A0A6F8TZG3"/>
<dbReference type="RefSeq" id="WP_172419621.1">
    <property type="nucleotide sequence ID" value="NZ_AP022843.1"/>
</dbReference>
<dbReference type="SUPFAM" id="SSF53756">
    <property type="entry name" value="UDP-Glycosyltransferase/glycogen phosphorylase"/>
    <property type="match status" value="1"/>
</dbReference>
<evidence type="ECO:0000313" key="3">
    <source>
        <dbReference type="Proteomes" id="UP000502259"/>
    </source>
</evidence>
<dbReference type="InterPro" id="IPR028098">
    <property type="entry name" value="Glyco_trans_4-like_N"/>
</dbReference>
<dbReference type="Pfam" id="PF13692">
    <property type="entry name" value="Glyco_trans_1_4"/>
    <property type="match status" value="1"/>
</dbReference>
<dbReference type="GO" id="GO:0016757">
    <property type="term" value="F:glycosyltransferase activity"/>
    <property type="evidence" value="ECO:0007669"/>
    <property type="project" value="TreeGrafter"/>
</dbReference>
<gene>
    <name evidence="2" type="ORF">HHSLTHF2_02340</name>
</gene>
<dbReference type="CDD" id="cd03814">
    <property type="entry name" value="GT4-like"/>
    <property type="match status" value="1"/>
</dbReference>
<dbReference type="PANTHER" id="PTHR45947:SF3">
    <property type="entry name" value="SULFOQUINOVOSYL TRANSFERASE SQD2"/>
    <property type="match status" value="1"/>
</dbReference>
<dbReference type="EMBL" id="AP022843">
    <property type="protein sequence ID" value="BCB06344.1"/>
    <property type="molecule type" value="Genomic_DNA"/>
</dbReference>
<name>A0A6F8TZG3_9GAMM</name>
<protein>
    <submittedName>
        <fullName evidence="2">Glycoside hydrolase</fullName>
    </submittedName>
</protein>
<keyword evidence="2" id="KW-0378">Hydrolase</keyword>
<organism evidence="2 3">
    <name type="scientific">Halomonas hydrothermalis</name>
    <dbReference type="NCBI Taxonomy" id="115561"/>
    <lineage>
        <taxon>Bacteria</taxon>
        <taxon>Pseudomonadati</taxon>
        <taxon>Pseudomonadota</taxon>
        <taxon>Gammaproteobacteria</taxon>
        <taxon>Oceanospirillales</taxon>
        <taxon>Halomonadaceae</taxon>
        <taxon>Halomonas</taxon>
    </lineage>
</organism>
<proteinExistence type="predicted"/>
<dbReference type="Pfam" id="PF13439">
    <property type="entry name" value="Glyco_transf_4"/>
    <property type="match status" value="1"/>
</dbReference>
<sequence>MRLCIVSETWSPEINGVAHTLNRLCRELTRLGVTVDVIRPKPSMAASAVNAAQGLSQEPYQEPYQEPSQELQVRRLALPGYNAVQIGLARPSTLRRFWQKQRPDSIYLATQGPLGWAARQAARQLNIPLVAGWHTNFDHYCHDYGVPWLAAAIRRYLRYFHNGCDLTLVPTQQQADALRAQDIRGVRVLSRGIDGDIFSPAHRDNTLRAQWGVSEHQPVALHVGRLAPEKNLALLQETLQAMSDVRPDMAHVIVGDGPGRAQLQKALPDAHFTGFVNKQALARHYASADIFIFPSQSETWGNVVTEAMASGLAVVAYHHAASAELIQSRHNGITVPPGDTLAFQQAAVALCQHPADYARLGRTARLRALEQSWSGIAEQFLRYLQNAQETHHASASACRIRSS</sequence>
<dbReference type="InterPro" id="IPR050194">
    <property type="entry name" value="Glycosyltransferase_grp1"/>
</dbReference>
<dbReference type="GO" id="GO:0016787">
    <property type="term" value="F:hydrolase activity"/>
    <property type="evidence" value="ECO:0007669"/>
    <property type="project" value="UniProtKB-KW"/>
</dbReference>
<dbReference type="PANTHER" id="PTHR45947">
    <property type="entry name" value="SULFOQUINOVOSYL TRANSFERASE SQD2"/>
    <property type="match status" value="1"/>
</dbReference>